<keyword evidence="2" id="KW-1185">Reference proteome</keyword>
<dbReference type="OrthoDB" id="6610558at2759"/>
<accession>A0A6G0ZIS6</accession>
<gene>
    <name evidence="1" type="ORF">FWK35_00003048</name>
</gene>
<dbReference type="PANTHER" id="PTHR31511:SF12">
    <property type="entry name" value="RHO TERMINATION FACTOR N-TERMINAL DOMAIN-CONTAINING PROTEIN"/>
    <property type="match status" value="1"/>
</dbReference>
<organism evidence="1 2">
    <name type="scientific">Aphis craccivora</name>
    <name type="common">Cowpea aphid</name>
    <dbReference type="NCBI Taxonomy" id="307492"/>
    <lineage>
        <taxon>Eukaryota</taxon>
        <taxon>Metazoa</taxon>
        <taxon>Ecdysozoa</taxon>
        <taxon>Arthropoda</taxon>
        <taxon>Hexapoda</taxon>
        <taxon>Insecta</taxon>
        <taxon>Pterygota</taxon>
        <taxon>Neoptera</taxon>
        <taxon>Paraneoptera</taxon>
        <taxon>Hemiptera</taxon>
        <taxon>Sternorrhyncha</taxon>
        <taxon>Aphidomorpha</taxon>
        <taxon>Aphidoidea</taxon>
        <taxon>Aphididae</taxon>
        <taxon>Aphidini</taxon>
        <taxon>Aphis</taxon>
        <taxon>Aphis</taxon>
    </lineage>
</organism>
<sequence length="358" mass="41846">MLLMIEKGIRGGLTQASMRYAKASNEKTSDYDPGQPKSWLVCQDCNNLYSHAISHFIPYGGFKWVELKLDGLNDLDERSPIGRIYEVDVSYPKELHDKHNDLPLVPKNSVPPGSKVHRVVQFDQSDCLKKYIELNTEIRKKAKNNFEKDFFKLLNNAVFGKTMESMQWRIKMELVSSEKRLQKFINRTTFKHYTTYDETLIAVSLENKIIEFCKNIYIDLPQDYPCYISERKKIPGLFSDETKGEVMTHFCALRAKSYSYKLNGKEKIRAKGIRGHVVKNHMNFNDYYRCLFGYTTLDTKTKNVSIPSFKHELKTIKSIKSTYNSFDDKRVILEDKIHTLAYGHYSIKEDEHEPRNEE</sequence>
<dbReference type="PANTHER" id="PTHR31511">
    <property type="entry name" value="PROTEIN CBG23764"/>
    <property type="match status" value="1"/>
</dbReference>
<reference evidence="1 2" key="1">
    <citation type="submission" date="2019-08" db="EMBL/GenBank/DDBJ databases">
        <title>Whole genome of Aphis craccivora.</title>
        <authorList>
            <person name="Voronova N.V."/>
            <person name="Shulinski R.S."/>
            <person name="Bandarenka Y.V."/>
            <person name="Zhorov D.G."/>
            <person name="Warner D."/>
        </authorList>
    </citation>
    <scope>NUCLEOTIDE SEQUENCE [LARGE SCALE GENOMIC DNA]</scope>
    <source>
        <strain evidence="1">180601</strain>
        <tissue evidence="1">Whole Body</tissue>
    </source>
</reference>
<dbReference type="InterPro" id="IPR043502">
    <property type="entry name" value="DNA/RNA_pol_sf"/>
</dbReference>
<dbReference type="GO" id="GO:0071897">
    <property type="term" value="P:DNA biosynthetic process"/>
    <property type="evidence" value="ECO:0007669"/>
    <property type="project" value="UniProtKB-ARBA"/>
</dbReference>
<comment type="caution">
    <text evidence="1">The sequence shown here is derived from an EMBL/GenBank/DDBJ whole genome shotgun (WGS) entry which is preliminary data.</text>
</comment>
<protein>
    <recommendedName>
        <fullName evidence="3">DNA-directed DNA polymerase</fullName>
    </recommendedName>
</protein>
<dbReference type="Proteomes" id="UP000478052">
    <property type="component" value="Unassembled WGS sequence"/>
</dbReference>
<evidence type="ECO:0008006" key="3">
    <source>
        <dbReference type="Google" id="ProtNLM"/>
    </source>
</evidence>
<dbReference type="SUPFAM" id="SSF56672">
    <property type="entry name" value="DNA/RNA polymerases"/>
    <property type="match status" value="1"/>
</dbReference>
<evidence type="ECO:0000313" key="2">
    <source>
        <dbReference type="Proteomes" id="UP000478052"/>
    </source>
</evidence>
<dbReference type="EMBL" id="VUJU01000329">
    <property type="protein sequence ID" value="KAF0771143.1"/>
    <property type="molecule type" value="Genomic_DNA"/>
</dbReference>
<evidence type="ECO:0000313" key="1">
    <source>
        <dbReference type="EMBL" id="KAF0771143.1"/>
    </source>
</evidence>
<dbReference type="AlphaFoldDB" id="A0A6G0ZIS6"/>
<proteinExistence type="predicted"/>
<name>A0A6G0ZIS6_APHCR</name>